<dbReference type="PROSITE" id="PS00097">
    <property type="entry name" value="CARBAMOYLTRANSFERASE"/>
    <property type="match status" value="1"/>
</dbReference>
<dbReference type="PANTHER" id="PTHR45753:SF3">
    <property type="entry name" value="ORNITHINE TRANSCARBAMYLASE, MITOCHONDRIAL"/>
    <property type="match status" value="1"/>
</dbReference>
<protein>
    <recommendedName>
        <fullName evidence="2 5">Ornithine carbamoyltransferase</fullName>
        <shortName evidence="5">OTCase</shortName>
        <ecNumber evidence="2 5">2.1.3.3</ecNumber>
    </recommendedName>
</protein>
<feature type="binding site" evidence="5">
    <location>
        <position position="240"/>
    </location>
    <ligand>
        <name>L-ornithine</name>
        <dbReference type="ChEBI" id="CHEBI:46911"/>
    </ligand>
</feature>
<dbReference type="Gene3D" id="3.40.50.1370">
    <property type="entry name" value="Aspartate/ornithine carbamoyltransferase"/>
    <property type="match status" value="2"/>
</dbReference>
<dbReference type="FunFam" id="3.40.50.1370:FF:000008">
    <property type="entry name" value="Ornithine carbamoyltransferase"/>
    <property type="match status" value="1"/>
</dbReference>
<dbReference type="SUPFAM" id="SSF53671">
    <property type="entry name" value="Aspartate/ornithine carbamoyltransferase"/>
    <property type="match status" value="1"/>
</dbReference>
<evidence type="ECO:0000256" key="5">
    <source>
        <dbReference type="HAMAP-Rule" id="MF_01109"/>
    </source>
</evidence>
<dbReference type="InterPro" id="IPR006130">
    <property type="entry name" value="Asp/Orn_carbamoylTrfase"/>
</dbReference>
<sequence length="321" mass="35569">MINIILSILFKSTGLPKGVAKMKSLLSILDIKNEIDEILELAKQFKESKVKDKPLEGKSLAMIFQKSSTRTRVSFEVGMYELGGNSLFLSANELQMGRGEPIADTAKVLSRYVDGIMIRAVNHQDVVEFAEEADVPLISGLTDLEHPCQVLADMQTVKEYKGNFDGKFTYVGDGNNVCNSLLLICACLGMDISIATPKGYEPNKEIIAEGEKIAKSTGSNILITDDVKLAVKDSDIVYTDVWVSMGDEGQEEKRRNDLIKYQVNKELMELAHPDAIFMHCLPAIRGEEVSAEVIDGPQSVILEQAENRLHAQKAVLYYLLH</sequence>
<keyword evidence="3 5" id="KW-0808">Transferase</keyword>
<feature type="binding site" evidence="5">
    <location>
        <begin position="146"/>
        <end position="149"/>
    </location>
    <ligand>
        <name>carbamoyl phosphate</name>
        <dbReference type="ChEBI" id="CHEBI:58228"/>
    </ligand>
</feature>
<dbReference type="GO" id="GO:0004585">
    <property type="term" value="F:ornithine carbamoyltransferase activity"/>
    <property type="evidence" value="ECO:0007669"/>
    <property type="project" value="UniProtKB-UniRule"/>
</dbReference>
<dbReference type="InterPro" id="IPR002292">
    <property type="entry name" value="Orn/put_carbamltrans"/>
</dbReference>
<evidence type="ECO:0000256" key="3">
    <source>
        <dbReference type="ARBA" id="ARBA00022679"/>
    </source>
</evidence>
<comment type="caution">
    <text evidence="8">The sequence shown here is derived from an EMBL/GenBank/DDBJ whole genome shotgun (WGS) entry which is preliminary data.</text>
</comment>
<dbReference type="AlphaFoldDB" id="A0A166FF29"/>
<dbReference type="HAMAP" id="MF_01109">
    <property type="entry name" value="OTCase"/>
    <property type="match status" value="1"/>
</dbReference>
<keyword evidence="5" id="KW-0963">Cytoplasm</keyword>
<comment type="subcellular location">
    <subcellularLocation>
        <location evidence="5">Cytoplasm</location>
    </subcellularLocation>
</comment>
<feature type="binding site" evidence="5">
    <location>
        <begin position="280"/>
        <end position="281"/>
    </location>
    <ligand>
        <name>carbamoyl phosphate</name>
        <dbReference type="ChEBI" id="CHEBI:58228"/>
    </ligand>
</feature>
<organism evidence="8 9">
    <name type="scientific">Methanobrevibacter filiformis</name>
    <dbReference type="NCBI Taxonomy" id="55758"/>
    <lineage>
        <taxon>Archaea</taxon>
        <taxon>Methanobacteriati</taxon>
        <taxon>Methanobacteriota</taxon>
        <taxon>Methanomada group</taxon>
        <taxon>Methanobacteria</taxon>
        <taxon>Methanobacteriales</taxon>
        <taxon>Methanobacteriaceae</taxon>
        <taxon>Methanobrevibacter</taxon>
    </lineage>
</organism>
<dbReference type="NCBIfam" id="TIGR00658">
    <property type="entry name" value="orni_carb_tr"/>
    <property type="match status" value="1"/>
</dbReference>
<feature type="binding site" evidence="5">
    <location>
        <position position="119"/>
    </location>
    <ligand>
        <name>carbamoyl phosphate</name>
        <dbReference type="ChEBI" id="CHEBI:58228"/>
    </ligand>
</feature>
<feature type="binding site" evidence="5">
    <location>
        <begin position="68"/>
        <end position="71"/>
    </location>
    <ligand>
        <name>carbamoyl phosphate</name>
        <dbReference type="ChEBI" id="CHEBI:58228"/>
    </ligand>
</feature>
<dbReference type="PRINTS" id="PR00100">
    <property type="entry name" value="AOTCASE"/>
</dbReference>
<dbReference type="GO" id="GO:0005737">
    <property type="term" value="C:cytoplasm"/>
    <property type="evidence" value="ECO:0007669"/>
    <property type="project" value="UniProtKB-SubCell"/>
</dbReference>
<evidence type="ECO:0000256" key="4">
    <source>
        <dbReference type="ARBA" id="ARBA00048772"/>
    </source>
</evidence>
<evidence type="ECO:0000259" key="7">
    <source>
        <dbReference type="Pfam" id="PF02729"/>
    </source>
</evidence>
<dbReference type="PANTHER" id="PTHR45753">
    <property type="entry name" value="ORNITHINE CARBAMOYLTRANSFERASE, MITOCHONDRIAL"/>
    <property type="match status" value="1"/>
</dbReference>
<name>A0A166FF29_9EURY</name>
<evidence type="ECO:0000313" key="8">
    <source>
        <dbReference type="EMBL" id="KZX17611.1"/>
    </source>
</evidence>
<feature type="binding site" evidence="5">
    <location>
        <position position="176"/>
    </location>
    <ligand>
        <name>L-ornithine</name>
        <dbReference type="ChEBI" id="CHEBI:46911"/>
    </ligand>
</feature>
<evidence type="ECO:0000313" key="9">
    <source>
        <dbReference type="Proteomes" id="UP000077066"/>
    </source>
</evidence>
<evidence type="ECO:0000256" key="1">
    <source>
        <dbReference type="ARBA" id="ARBA00007805"/>
    </source>
</evidence>
<dbReference type="EMBL" id="LWMT01000006">
    <property type="protein sequence ID" value="KZX17611.1"/>
    <property type="molecule type" value="Genomic_DNA"/>
</dbReference>
<evidence type="ECO:0000259" key="6">
    <source>
        <dbReference type="Pfam" id="PF00185"/>
    </source>
</evidence>
<feature type="domain" description="Aspartate/ornithine carbamoyltransferase carbamoyl-P binding" evidence="7">
    <location>
        <begin position="23"/>
        <end position="159"/>
    </location>
</feature>
<comment type="catalytic activity">
    <reaction evidence="4 5">
        <text>carbamoyl phosphate + L-ornithine = L-citrulline + phosphate + H(+)</text>
        <dbReference type="Rhea" id="RHEA:19513"/>
        <dbReference type="ChEBI" id="CHEBI:15378"/>
        <dbReference type="ChEBI" id="CHEBI:43474"/>
        <dbReference type="ChEBI" id="CHEBI:46911"/>
        <dbReference type="ChEBI" id="CHEBI:57743"/>
        <dbReference type="ChEBI" id="CHEBI:58228"/>
        <dbReference type="EC" id="2.1.3.3"/>
    </reaction>
</comment>
<dbReference type="Pfam" id="PF02729">
    <property type="entry name" value="OTCace_N"/>
    <property type="match status" value="1"/>
</dbReference>
<feature type="binding site" evidence="5">
    <location>
        <position position="95"/>
    </location>
    <ligand>
        <name>carbamoyl phosphate</name>
        <dbReference type="ChEBI" id="CHEBI:58228"/>
    </ligand>
</feature>
<dbReference type="Proteomes" id="UP000077066">
    <property type="component" value="Unassembled WGS sequence"/>
</dbReference>
<accession>A0A166FF29</accession>
<dbReference type="InterPro" id="IPR006131">
    <property type="entry name" value="Asp_carbamoyltransf_Asp/Orn-bd"/>
</dbReference>
<dbReference type="PRINTS" id="PR00102">
    <property type="entry name" value="OTCASE"/>
</dbReference>
<feature type="binding site" evidence="5">
    <location>
        <position position="308"/>
    </location>
    <ligand>
        <name>carbamoyl phosphate</name>
        <dbReference type="ChEBI" id="CHEBI:58228"/>
    </ligand>
</feature>
<dbReference type="GO" id="GO:0016597">
    <property type="term" value="F:amino acid binding"/>
    <property type="evidence" value="ECO:0007669"/>
    <property type="project" value="InterPro"/>
</dbReference>
<comment type="similarity">
    <text evidence="1 5">Belongs to the aspartate/ornithine carbamoyltransferase superfamily. OTCase family.</text>
</comment>
<gene>
    <name evidence="8" type="primary">argF</name>
    <name evidence="8" type="ORF">MBFIL_00400</name>
</gene>
<dbReference type="PATRIC" id="fig|55758.3.peg.47"/>
<dbReference type="EC" id="2.1.3.3" evidence="2 5"/>
<dbReference type="GO" id="GO:0019240">
    <property type="term" value="P:citrulline biosynthetic process"/>
    <property type="evidence" value="ECO:0007669"/>
    <property type="project" value="TreeGrafter"/>
</dbReference>
<proteinExistence type="inferred from homology"/>
<dbReference type="STRING" id="55758.MBFIL_00400"/>
<dbReference type="GO" id="GO:0042450">
    <property type="term" value="P:L-arginine biosynthetic process via ornithine"/>
    <property type="evidence" value="ECO:0007669"/>
    <property type="project" value="UniProtKB-UniRule"/>
</dbReference>
<dbReference type="InterPro" id="IPR024904">
    <property type="entry name" value="OTCase_ArgI"/>
</dbReference>
<keyword evidence="9" id="KW-1185">Reference proteome</keyword>
<dbReference type="InterPro" id="IPR036901">
    <property type="entry name" value="Asp/Orn_carbamoylTrfase_sf"/>
</dbReference>
<feature type="binding site" evidence="5">
    <location>
        <begin position="244"/>
        <end position="245"/>
    </location>
    <ligand>
        <name>L-ornithine</name>
        <dbReference type="ChEBI" id="CHEBI:46911"/>
    </ligand>
</feature>
<dbReference type="NCBIfam" id="NF001986">
    <property type="entry name" value="PRK00779.1"/>
    <property type="match status" value="1"/>
</dbReference>
<dbReference type="InterPro" id="IPR006132">
    <property type="entry name" value="Asp/Orn_carbamoyltranf_P-bd"/>
</dbReference>
<dbReference type="Pfam" id="PF00185">
    <property type="entry name" value="OTCace"/>
    <property type="match status" value="1"/>
</dbReference>
<evidence type="ECO:0000256" key="2">
    <source>
        <dbReference type="ARBA" id="ARBA00013007"/>
    </source>
</evidence>
<reference evidence="8 9" key="1">
    <citation type="submission" date="2016-04" db="EMBL/GenBank/DDBJ databases">
        <title>Genome sequence of Methanobrevibacter filiformis DSM 11501.</title>
        <authorList>
            <person name="Poehlein A."/>
            <person name="Seedorf H."/>
            <person name="Daniel R."/>
        </authorList>
    </citation>
    <scope>NUCLEOTIDE SEQUENCE [LARGE SCALE GENOMIC DNA]</scope>
    <source>
        <strain evidence="8 9">DSM 11501</strain>
    </source>
</reference>
<feature type="domain" description="Aspartate/ornithine carbamoyltransferase Asp/Orn-binding" evidence="6">
    <location>
        <begin position="167"/>
        <end position="319"/>
    </location>
</feature>